<keyword evidence="1" id="KW-0001">2Fe-2S</keyword>
<keyword evidence="8" id="KW-1185">Reference proteome</keyword>
<dbReference type="InterPro" id="IPR006058">
    <property type="entry name" value="2Fe2S_fd_BS"/>
</dbReference>
<dbReference type="InterPro" id="IPR051452">
    <property type="entry name" value="Diverse_Oxidoreductases"/>
</dbReference>
<dbReference type="Pfam" id="PF00111">
    <property type="entry name" value="Fer2"/>
    <property type="match status" value="1"/>
</dbReference>
<name>A0A562ZQK9_9BURK</name>
<dbReference type="AlphaFoldDB" id="A0A562ZQK9"/>
<gene>
    <name evidence="7" type="ORF">FN976_14065</name>
</gene>
<keyword evidence="3" id="KW-0560">Oxidoreductase</keyword>
<keyword evidence="2" id="KW-0479">Metal-binding</keyword>
<dbReference type="SUPFAM" id="SSF54292">
    <property type="entry name" value="2Fe-2S ferredoxin-like"/>
    <property type="match status" value="1"/>
</dbReference>
<evidence type="ECO:0000256" key="5">
    <source>
        <dbReference type="ARBA" id="ARBA00023014"/>
    </source>
</evidence>
<keyword evidence="4" id="KW-0408">Iron</keyword>
<dbReference type="Proteomes" id="UP000318199">
    <property type="component" value="Unassembled WGS sequence"/>
</dbReference>
<dbReference type="InterPro" id="IPR036010">
    <property type="entry name" value="2Fe-2S_ferredoxin-like_sf"/>
</dbReference>
<dbReference type="Pfam" id="PF01799">
    <property type="entry name" value="Fer2_2"/>
    <property type="match status" value="1"/>
</dbReference>
<dbReference type="GO" id="GO:0016491">
    <property type="term" value="F:oxidoreductase activity"/>
    <property type="evidence" value="ECO:0007669"/>
    <property type="project" value="UniProtKB-KW"/>
</dbReference>
<dbReference type="SUPFAM" id="SSF47741">
    <property type="entry name" value="CO dehydrogenase ISP C-domain like"/>
    <property type="match status" value="1"/>
</dbReference>
<dbReference type="InterPro" id="IPR001041">
    <property type="entry name" value="2Fe-2S_ferredoxin-type"/>
</dbReference>
<evidence type="ECO:0000256" key="2">
    <source>
        <dbReference type="ARBA" id="ARBA00022723"/>
    </source>
</evidence>
<sequence>MPRRIKLQFNGCPVQCDVADHTTLAELIRDGLGAMGTKVACNQAACGACTVVLDDEAVFACHTLAAQADGGVLQTIEGLASGGTLHPLQQAFIEHDALQCGFCTPGMLMTLKASFDAGVPADRDRIARAISGNICRCGAYPSILDAACDAFAQRA</sequence>
<evidence type="ECO:0000259" key="6">
    <source>
        <dbReference type="PROSITE" id="PS51085"/>
    </source>
</evidence>
<dbReference type="PANTHER" id="PTHR44379:SF8">
    <property type="entry name" value="XANTHINE DEHYDROGENASE IRON-SULFUR-BINDING SUBUNIT XDHC-RELATED"/>
    <property type="match status" value="1"/>
</dbReference>
<dbReference type="InterPro" id="IPR002888">
    <property type="entry name" value="2Fe-2S-bd"/>
</dbReference>
<dbReference type="GO" id="GO:0046872">
    <property type="term" value="F:metal ion binding"/>
    <property type="evidence" value="ECO:0007669"/>
    <property type="project" value="UniProtKB-KW"/>
</dbReference>
<dbReference type="EMBL" id="VOBQ01000011">
    <property type="protein sequence ID" value="TWO70677.1"/>
    <property type="molecule type" value="Genomic_DNA"/>
</dbReference>
<evidence type="ECO:0000313" key="7">
    <source>
        <dbReference type="EMBL" id="TWO70677.1"/>
    </source>
</evidence>
<evidence type="ECO:0000313" key="8">
    <source>
        <dbReference type="Proteomes" id="UP000318199"/>
    </source>
</evidence>
<dbReference type="GO" id="GO:0051537">
    <property type="term" value="F:2 iron, 2 sulfur cluster binding"/>
    <property type="evidence" value="ECO:0007669"/>
    <property type="project" value="UniProtKB-KW"/>
</dbReference>
<accession>A0A562ZQK9</accession>
<dbReference type="PROSITE" id="PS51085">
    <property type="entry name" value="2FE2S_FER_2"/>
    <property type="match status" value="1"/>
</dbReference>
<dbReference type="PROSITE" id="PS00197">
    <property type="entry name" value="2FE2S_FER_1"/>
    <property type="match status" value="1"/>
</dbReference>
<reference evidence="7 8" key="1">
    <citation type="submission" date="2019-07" db="EMBL/GenBank/DDBJ databases">
        <title>Caenimonas sedimenti sp. nov., isolated from activated sludge.</title>
        <authorList>
            <person name="Xu J."/>
        </authorList>
    </citation>
    <scope>NUCLEOTIDE SEQUENCE [LARGE SCALE GENOMIC DNA]</scope>
    <source>
        <strain evidence="7 8">HX-9-20</strain>
    </source>
</reference>
<dbReference type="PANTHER" id="PTHR44379">
    <property type="entry name" value="OXIDOREDUCTASE WITH IRON-SULFUR SUBUNIT"/>
    <property type="match status" value="1"/>
</dbReference>
<dbReference type="InterPro" id="IPR012675">
    <property type="entry name" value="Beta-grasp_dom_sf"/>
</dbReference>
<evidence type="ECO:0000256" key="3">
    <source>
        <dbReference type="ARBA" id="ARBA00023002"/>
    </source>
</evidence>
<dbReference type="OrthoDB" id="9179439at2"/>
<feature type="domain" description="2Fe-2S ferredoxin-type" evidence="6">
    <location>
        <begin position="3"/>
        <end position="79"/>
    </location>
</feature>
<proteinExistence type="predicted"/>
<keyword evidence="5" id="KW-0411">Iron-sulfur</keyword>
<dbReference type="Gene3D" id="1.10.150.120">
    <property type="entry name" value="[2Fe-2S]-binding domain"/>
    <property type="match status" value="1"/>
</dbReference>
<protein>
    <submittedName>
        <fullName evidence="7">(2Fe-2S)-binding protein</fullName>
    </submittedName>
</protein>
<evidence type="ECO:0000256" key="1">
    <source>
        <dbReference type="ARBA" id="ARBA00022714"/>
    </source>
</evidence>
<evidence type="ECO:0000256" key="4">
    <source>
        <dbReference type="ARBA" id="ARBA00023004"/>
    </source>
</evidence>
<dbReference type="RefSeq" id="WP_145893669.1">
    <property type="nucleotide sequence ID" value="NZ_VOBQ01000011.1"/>
</dbReference>
<organism evidence="7 8">
    <name type="scientific">Caenimonas sedimenti</name>
    <dbReference type="NCBI Taxonomy" id="2596921"/>
    <lineage>
        <taxon>Bacteria</taxon>
        <taxon>Pseudomonadati</taxon>
        <taxon>Pseudomonadota</taxon>
        <taxon>Betaproteobacteria</taxon>
        <taxon>Burkholderiales</taxon>
        <taxon>Comamonadaceae</taxon>
        <taxon>Caenimonas</taxon>
    </lineage>
</organism>
<dbReference type="Gene3D" id="3.10.20.30">
    <property type="match status" value="1"/>
</dbReference>
<comment type="caution">
    <text evidence="7">The sequence shown here is derived from an EMBL/GenBank/DDBJ whole genome shotgun (WGS) entry which is preliminary data.</text>
</comment>
<dbReference type="InterPro" id="IPR036884">
    <property type="entry name" value="2Fe-2S-bd_dom_sf"/>
</dbReference>